<dbReference type="RefSeq" id="XP_017313187.1">
    <property type="nucleotide sequence ID" value="XM_017457698.3"/>
</dbReference>
<gene>
    <name evidence="3" type="primary">LOC108258786</name>
</gene>
<dbReference type="AlphaFoldDB" id="A0A2D0Q4G6"/>
<dbReference type="SUPFAM" id="SSF49842">
    <property type="entry name" value="TNF-like"/>
    <property type="match status" value="1"/>
</dbReference>
<keyword evidence="2" id="KW-1185">Reference proteome</keyword>
<keyword evidence="1" id="KW-0472">Membrane</keyword>
<feature type="transmembrane region" description="Helical" evidence="1">
    <location>
        <begin position="23"/>
        <end position="46"/>
    </location>
</feature>
<dbReference type="KEGG" id="ipu:108258786"/>
<dbReference type="GO" id="GO:0042104">
    <property type="term" value="P:positive regulation of activated T cell proliferation"/>
    <property type="evidence" value="ECO:0007669"/>
    <property type="project" value="TreeGrafter"/>
</dbReference>
<reference evidence="3" key="2">
    <citation type="submission" date="2025-08" db="UniProtKB">
        <authorList>
            <consortium name="RefSeq"/>
        </authorList>
    </citation>
    <scope>IDENTIFICATION</scope>
    <source>
        <tissue evidence="3">Blood</tissue>
    </source>
</reference>
<evidence type="ECO:0000313" key="3">
    <source>
        <dbReference type="RefSeq" id="XP_017313187.1"/>
    </source>
</evidence>
<dbReference type="GeneID" id="108258786"/>
<dbReference type="PANTHER" id="PTHR15153:SF0">
    <property type="entry name" value="TUMOR NECROSIS FACTOR LIGAND SUPERFAMILY MEMBER 9"/>
    <property type="match status" value="1"/>
</dbReference>
<dbReference type="Gene3D" id="2.60.120.40">
    <property type="match status" value="1"/>
</dbReference>
<reference evidence="2" key="1">
    <citation type="journal article" date="2016" name="Nat. Commun.">
        <title>The channel catfish genome sequence provides insights into the evolution of scale formation in teleosts.</title>
        <authorList>
            <person name="Liu Z."/>
            <person name="Liu S."/>
            <person name="Yao J."/>
            <person name="Bao L."/>
            <person name="Zhang J."/>
            <person name="Li Y."/>
            <person name="Jiang C."/>
            <person name="Sun L."/>
            <person name="Wang R."/>
            <person name="Zhang Y."/>
            <person name="Zhou T."/>
            <person name="Zeng Q."/>
            <person name="Fu Q."/>
            <person name="Gao S."/>
            <person name="Li N."/>
            <person name="Koren S."/>
            <person name="Jiang Y."/>
            <person name="Zimin A."/>
            <person name="Xu P."/>
            <person name="Phillippy A.M."/>
            <person name="Geng X."/>
            <person name="Song L."/>
            <person name="Sun F."/>
            <person name="Li C."/>
            <person name="Wang X."/>
            <person name="Chen A."/>
            <person name="Jin Y."/>
            <person name="Yuan Z."/>
            <person name="Yang Y."/>
            <person name="Tan S."/>
            <person name="Peatman E."/>
            <person name="Lu J."/>
            <person name="Qin Z."/>
            <person name="Dunham R."/>
            <person name="Li Z."/>
            <person name="Sonstegard T."/>
            <person name="Feng J."/>
            <person name="Danzmann R.G."/>
            <person name="Schroeder S."/>
            <person name="Scheffler B."/>
            <person name="Duke M.V."/>
            <person name="Ballard L."/>
            <person name="Kucuktas H."/>
            <person name="Kaltenboeck L."/>
            <person name="Liu H."/>
            <person name="Armbruster J."/>
            <person name="Xie Y."/>
            <person name="Kirby M.L."/>
            <person name="Tian Y."/>
            <person name="Flanagan M.E."/>
            <person name="Mu W."/>
            <person name="Waldbieser G.C."/>
        </authorList>
    </citation>
    <scope>NUCLEOTIDE SEQUENCE [LARGE SCALE GENOMIC DNA]</scope>
    <source>
        <strain evidence="2">SDA103</strain>
    </source>
</reference>
<dbReference type="GO" id="GO:0032813">
    <property type="term" value="F:tumor necrosis factor receptor superfamily binding"/>
    <property type="evidence" value="ECO:0007669"/>
    <property type="project" value="InterPro"/>
</dbReference>
<dbReference type="InterPro" id="IPR042373">
    <property type="entry name" value="TNFSF9"/>
</dbReference>
<evidence type="ECO:0000256" key="1">
    <source>
        <dbReference type="SAM" id="Phobius"/>
    </source>
</evidence>
<name>A0A2D0Q4G6_ICTPU</name>
<evidence type="ECO:0000313" key="2">
    <source>
        <dbReference type="Proteomes" id="UP000221080"/>
    </source>
</evidence>
<keyword evidence="1" id="KW-0812">Transmembrane</keyword>
<accession>A0A2D0Q4G6</accession>
<keyword evidence="1" id="KW-1133">Transmembrane helix</keyword>
<dbReference type="Proteomes" id="UP000221080">
    <property type="component" value="Chromosome 26"/>
</dbReference>
<dbReference type="OrthoDB" id="9899228at2759"/>
<dbReference type="GO" id="GO:0045585">
    <property type="term" value="P:positive regulation of cytotoxic T cell differentiation"/>
    <property type="evidence" value="ECO:0007669"/>
    <property type="project" value="TreeGrafter"/>
</dbReference>
<protein>
    <submittedName>
        <fullName evidence="3">Uncharacterized protein LOC108258786</fullName>
    </submittedName>
</protein>
<proteinExistence type="predicted"/>
<dbReference type="PANTHER" id="PTHR15153">
    <property type="entry name" value="TUMOR NECROSIS FACTOR LIGAND SUPERFAMILY MEMBER 9"/>
    <property type="match status" value="1"/>
</dbReference>
<dbReference type="GO" id="GO:0005886">
    <property type="term" value="C:plasma membrane"/>
    <property type="evidence" value="ECO:0007669"/>
    <property type="project" value="TreeGrafter"/>
</dbReference>
<sequence length="231" mass="25778">MSSSDVESLRPAPRQRGSCMDTFLLVSVVTLFLMVLSGAALGFWLVKGLRAEMDGFHTAPEPIKSAMNMSPTGLPNVGPSYKMENFAYLRATSSDVKNGTMQWEPIVYRNTTTLGSRYSYYSKHGTLRTEKGGTYFMYTQLNLTCTWKCGSGSLRVTFEDNQRNEHLSCTLHLPNTTSIPVVEKCWTVIHHLEPESRLIAKMHATAPPRGWSLDLNHSGFGMFLVDGPKTE</sequence>
<dbReference type="InterPro" id="IPR008983">
    <property type="entry name" value="Tumour_necrosis_fac-like_dom"/>
</dbReference>
<organism evidence="2 3">
    <name type="scientific">Ictalurus punctatus</name>
    <name type="common">Channel catfish</name>
    <name type="synonym">Silurus punctatus</name>
    <dbReference type="NCBI Taxonomy" id="7998"/>
    <lineage>
        <taxon>Eukaryota</taxon>
        <taxon>Metazoa</taxon>
        <taxon>Chordata</taxon>
        <taxon>Craniata</taxon>
        <taxon>Vertebrata</taxon>
        <taxon>Euteleostomi</taxon>
        <taxon>Actinopterygii</taxon>
        <taxon>Neopterygii</taxon>
        <taxon>Teleostei</taxon>
        <taxon>Ostariophysi</taxon>
        <taxon>Siluriformes</taxon>
        <taxon>Ictaluridae</taxon>
        <taxon>Ictalurus</taxon>
    </lineage>
</organism>